<dbReference type="EMBL" id="SDOV01000005">
    <property type="protein sequence ID" value="KAH7640739.1"/>
    <property type="molecule type" value="Genomic_DNA"/>
</dbReference>
<feature type="signal peptide" evidence="1">
    <location>
        <begin position="1"/>
        <end position="22"/>
    </location>
</feature>
<name>A0A9D4NXP0_DERFA</name>
<sequence length="67" mass="7711">MKLTATLLLILTLSWAGIFVDANPRFKRDNRDDVLKQTEELIKSAQDVLEKLPDSDLKDEIAENWQP</sequence>
<reference evidence="2" key="1">
    <citation type="submission" date="2020-06" db="EMBL/GenBank/DDBJ databases">
        <authorList>
            <person name="Ji K."/>
            <person name="Li J."/>
        </authorList>
    </citation>
    <scope>NUCLEOTIDE SEQUENCE</scope>
    <source>
        <strain evidence="2">JKM2019</strain>
        <tissue evidence="2">Whole body</tissue>
    </source>
</reference>
<organism evidence="2">
    <name type="scientific">Dermatophagoides farinae</name>
    <name type="common">American house dust mite</name>
    <dbReference type="NCBI Taxonomy" id="6954"/>
    <lineage>
        <taxon>Eukaryota</taxon>
        <taxon>Metazoa</taxon>
        <taxon>Ecdysozoa</taxon>
        <taxon>Arthropoda</taxon>
        <taxon>Chelicerata</taxon>
        <taxon>Arachnida</taxon>
        <taxon>Acari</taxon>
        <taxon>Acariformes</taxon>
        <taxon>Sarcoptiformes</taxon>
        <taxon>Astigmata</taxon>
        <taxon>Psoroptidia</taxon>
        <taxon>Analgoidea</taxon>
        <taxon>Pyroglyphidae</taxon>
        <taxon>Dermatophagoidinae</taxon>
        <taxon>Dermatophagoides</taxon>
    </lineage>
</organism>
<dbReference type="AlphaFoldDB" id="A0A9D4NXP0"/>
<gene>
    <name evidence="2" type="ORF">HUG17_8208</name>
</gene>
<accession>A0A9D4NXP0</accession>
<reference evidence="2" key="2">
    <citation type="journal article" date="2021" name="World Allergy Organ. J.">
        <title>Chromosome-level assembly of Dermatophagoides farinae genome and transcriptome reveals two novel allergens Der f 37 and Der f 39.</title>
        <authorList>
            <person name="Chen J."/>
            <person name="Cai Z."/>
            <person name="Fan D."/>
            <person name="Hu J."/>
            <person name="Hou Y."/>
            <person name="He Y."/>
            <person name="Zhang Z."/>
            <person name="Zhao Z."/>
            <person name="Gao P."/>
            <person name="Hu W."/>
            <person name="Sun J."/>
            <person name="Li J."/>
            <person name="Ji K."/>
        </authorList>
    </citation>
    <scope>NUCLEOTIDE SEQUENCE</scope>
    <source>
        <strain evidence="2">JKM2019</strain>
    </source>
</reference>
<evidence type="ECO:0000256" key="1">
    <source>
        <dbReference type="SAM" id="SignalP"/>
    </source>
</evidence>
<evidence type="ECO:0000313" key="2">
    <source>
        <dbReference type="EMBL" id="KAH7640739.1"/>
    </source>
</evidence>
<keyword evidence="1" id="KW-0732">Signal</keyword>
<feature type="chain" id="PRO_5038602243" evidence="1">
    <location>
        <begin position="23"/>
        <end position="67"/>
    </location>
</feature>
<protein>
    <submittedName>
        <fullName evidence="2">Zen 1</fullName>
    </submittedName>
</protein>
<dbReference type="Proteomes" id="UP000828236">
    <property type="component" value="Unassembled WGS sequence"/>
</dbReference>
<proteinExistence type="predicted"/>
<comment type="caution">
    <text evidence="2">The sequence shown here is derived from an EMBL/GenBank/DDBJ whole genome shotgun (WGS) entry which is preliminary data.</text>
</comment>